<protein>
    <recommendedName>
        <fullName evidence="9">TRAP transporter small permease protein</fullName>
    </recommendedName>
</protein>
<organism evidence="11 12">
    <name type="scientific">Uliginosibacterium sediminicola</name>
    <dbReference type="NCBI Taxonomy" id="2024550"/>
    <lineage>
        <taxon>Bacteria</taxon>
        <taxon>Pseudomonadati</taxon>
        <taxon>Pseudomonadota</taxon>
        <taxon>Betaproteobacteria</taxon>
        <taxon>Rhodocyclales</taxon>
        <taxon>Zoogloeaceae</taxon>
        <taxon>Uliginosibacterium</taxon>
    </lineage>
</organism>
<feature type="domain" description="Tripartite ATP-independent periplasmic transporters DctQ component" evidence="10">
    <location>
        <begin position="27"/>
        <end position="154"/>
    </location>
</feature>
<gene>
    <name evidence="11" type="ORF">ABDB84_03910</name>
</gene>
<dbReference type="EMBL" id="JBDIVE010000002">
    <property type="protein sequence ID" value="MEN3067612.1"/>
    <property type="molecule type" value="Genomic_DNA"/>
</dbReference>
<comment type="subcellular location">
    <subcellularLocation>
        <location evidence="1 9">Cell inner membrane</location>
        <topology evidence="1 9">Multi-pass membrane protein</topology>
    </subcellularLocation>
</comment>
<feature type="transmembrane region" description="Helical" evidence="9">
    <location>
        <begin position="18"/>
        <end position="39"/>
    </location>
</feature>
<evidence type="ECO:0000256" key="3">
    <source>
        <dbReference type="ARBA" id="ARBA00022475"/>
    </source>
</evidence>
<evidence type="ECO:0000256" key="9">
    <source>
        <dbReference type="RuleBase" id="RU369079"/>
    </source>
</evidence>
<dbReference type="InterPro" id="IPR007387">
    <property type="entry name" value="TRAP_DctQ"/>
</dbReference>
<comment type="subunit">
    <text evidence="9">The complex comprises the extracytoplasmic solute receptor protein and the two transmembrane proteins.</text>
</comment>
<comment type="function">
    <text evidence="9">Part of the tripartite ATP-independent periplasmic (TRAP) transport system.</text>
</comment>
<keyword evidence="12" id="KW-1185">Reference proteome</keyword>
<keyword evidence="4 9" id="KW-0997">Cell inner membrane</keyword>
<keyword evidence="6 9" id="KW-1133">Transmembrane helix</keyword>
<dbReference type="RefSeq" id="WP_345918382.1">
    <property type="nucleotide sequence ID" value="NZ_JBDIVE010000002.1"/>
</dbReference>
<evidence type="ECO:0000313" key="11">
    <source>
        <dbReference type="EMBL" id="MEN3067612.1"/>
    </source>
</evidence>
<evidence type="ECO:0000313" key="12">
    <source>
        <dbReference type="Proteomes" id="UP001410394"/>
    </source>
</evidence>
<dbReference type="PANTHER" id="PTHR35011:SF2">
    <property type="entry name" value="2,3-DIKETO-L-GULONATE TRAP TRANSPORTER SMALL PERMEASE PROTEIN YIAM"/>
    <property type="match status" value="1"/>
</dbReference>
<evidence type="ECO:0000256" key="1">
    <source>
        <dbReference type="ARBA" id="ARBA00004429"/>
    </source>
</evidence>
<evidence type="ECO:0000259" key="10">
    <source>
        <dbReference type="Pfam" id="PF04290"/>
    </source>
</evidence>
<feature type="transmembrane region" description="Helical" evidence="9">
    <location>
        <begin position="51"/>
        <end position="70"/>
    </location>
</feature>
<keyword evidence="5 9" id="KW-0812">Transmembrane</keyword>
<feature type="transmembrane region" description="Helical" evidence="9">
    <location>
        <begin position="91"/>
        <end position="112"/>
    </location>
</feature>
<evidence type="ECO:0000256" key="6">
    <source>
        <dbReference type="ARBA" id="ARBA00022989"/>
    </source>
</evidence>
<keyword evidence="3" id="KW-1003">Cell membrane</keyword>
<dbReference type="Proteomes" id="UP001410394">
    <property type="component" value="Unassembled WGS sequence"/>
</dbReference>
<reference evidence="11 12" key="1">
    <citation type="journal article" date="2018" name="Int. J. Syst. Evol. Microbiol.">
        <title>Uliginosibacterium sediminicola sp. nov., isolated from freshwater sediment.</title>
        <authorList>
            <person name="Hwang W.M."/>
            <person name="Kim S.M."/>
            <person name="Kang K."/>
            <person name="Ahn T.Y."/>
        </authorList>
    </citation>
    <scope>NUCLEOTIDE SEQUENCE [LARGE SCALE GENOMIC DNA]</scope>
    <source>
        <strain evidence="11 12">M1-21</strain>
    </source>
</reference>
<comment type="caution">
    <text evidence="11">The sequence shown here is derived from an EMBL/GenBank/DDBJ whole genome shotgun (WGS) entry which is preliminary data.</text>
</comment>
<dbReference type="PANTHER" id="PTHR35011">
    <property type="entry name" value="2,3-DIKETO-L-GULONATE TRAP TRANSPORTER SMALL PERMEASE PROTEIN YIAM"/>
    <property type="match status" value="1"/>
</dbReference>
<proteinExistence type="inferred from homology"/>
<dbReference type="Pfam" id="PF04290">
    <property type="entry name" value="DctQ"/>
    <property type="match status" value="1"/>
</dbReference>
<keyword evidence="2 9" id="KW-0813">Transport</keyword>
<evidence type="ECO:0000256" key="4">
    <source>
        <dbReference type="ARBA" id="ARBA00022519"/>
    </source>
</evidence>
<accession>A0ABU9YV94</accession>
<evidence type="ECO:0000256" key="2">
    <source>
        <dbReference type="ARBA" id="ARBA00022448"/>
    </source>
</evidence>
<evidence type="ECO:0000256" key="7">
    <source>
        <dbReference type="ARBA" id="ARBA00023136"/>
    </source>
</evidence>
<keyword evidence="7 9" id="KW-0472">Membrane</keyword>
<name>A0ABU9YV94_9RHOO</name>
<feature type="transmembrane region" description="Helical" evidence="9">
    <location>
        <begin position="132"/>
        <end position="149"/>
    </location>
</feature>
<comment type="similarity">
    <text evidence="8 9">Belongs to the TRAP transporter small permease family.</text>
</comment>
<evidence type="ECO:0000256" key="8">
    <source>
        <dbReference type="ARBA" id="ARBA00038436"/>
    </source>
</evidence>
<sequence>MLQLFACFDRALRKTLEWICILLFVAIALILTLNIVIRFLPLMSMHWFDEILELLYGALIFYGAATVWVTHSHFSVGDWISRHIASVRLRFVYRLIVELCSLAFIAIFFKYALDITLQTDEQTTAFAMSKKWLYVCMPITGGIMLLYSLKNMYLEMAKILKPELEIDLGREDLNH</sequence>
<evidence type="ECO:0000256" key="5">
    <source>
        <dbReference type="ARBA" id="ARBA00022692"/>
    </source>
</evidence>
<dbReference type="InterPro" id="IPR055348">
    <property type="entry name" value="DctQ"/>
</dbReference>